<dbReference type="EMBL" id="OBQF01000008">
    <property type="protein sequence ID" value="SOC45103.1"/>
    <property type="molecule type" value="Genomic_DNA"/>
</dbReference>
<proteinExistence type="predicted"/>
<dbReference type="InterPro" id="IPR027417">
    <property type="entry name" value="P-loop_NTPase"/>
</dbReference>
<dbReference type="InterPro" id="IPR054787">
    <property type="entry name" value="TrlF_ATPase"/>
</dbReference>
<dbReference type="InterPro" id="IPR016195">
    <property type="entry name" value="Pol/histidinol_Pase-like"/>
</dbReference>
<protein>
    <submittedName>
        <fullName evidence="2">Uncharacterized protein</fullName>
    </submittedName>
</protein>
<keyword evidence="1" id="KW-0175">Coiled coil</keyword>
<reference evidence="3" key="1">
    <citation type="submission" date="2017-08" db="EMBL/GenBank/DDBJ databases">
        <authorList>
            <person name="Varghese N."/>
            <person name="Submissions S."/>
        </authorList>
    </citation>
    <scope>NUCLEOTIDE SEQUENCE [LARGE SCALE GENOMIC DNA]</scope>
    <source>
        <strain evidence="3">DSM 23173</strain>
    </source>
</reference>
<name>A0A285UTH8_9STAP</name>
<sequence>MFQSGTEWVRADFHLHTKADKEFSYNGEQDRFVSDYIYNLKKENIRVGVITNHNKFDLKEYRGLKKKARKENITLLPGVELSVKEGANGIHCLIVFKEEDWIKGNSESVNQFLDEVFKGIENRENENTRCNKDLAGTVETLDSYNNDYFILMAHIEQKSGFFKECNGGLIGSLSKKRWFKEKVLGFQKGQTRDKMKQLEKWMGYKLPYIEGSDCKSIEEIGKGKKSYIKIGDGTFDSVILALKDYQNRTSLTENNYNHGHIKSVELIGGKMDNQKINLSPELNSLIGIRGSGKSSIIEAIRYSLDIRPSTADEDYKTEVVKNLLESGGQVIIELQDNHKKNYKIKRILGESPHILDENGEEIGVTVNSILQTPLYFGQKDLSYMKNGFELELLNKLVGKKIKFFERDLNDINDQLGNQITQLYQLNDKVEDLPDLKKNLTDIKHKINIFEENGLTTKLSKQVNFQKDERNIENVYKLINKFKEDMEHLLNSPGLIELNELRNQESSEVPELFINLSREVSSVIAVKKEIQEIIDKIDSSSQQVKKYLEEIQEIISSLEEEFAEIKREIDIPNLNPDDFAKLKTNEDNLIKEIDQVTTQEETKGDIESKIRATLDKRNQLLLQEFQVYKDEIEKINSNQNSLELNIEFKGNKESFLENLRQSFRGSNINQSAYQSISETHSDFSALIGDVLLEDSKVTSSLVTEAQLIKVKGMIKENYNEQLKVRTPNKIEIKYHGKPITRHSIGQRASALVLFILSQKDNNLIMIDQPEDDLDNQVIYNEIITKVKERKPEVQFIFATHNANIPVLGDSEQVIAVSYDEKKLSTKIGSVDNKDIQNKIVDIMEGGQEAFNKRTQIYNLWKND</sequence>
<dbReference type="Gene3D" id="3.20.20.140">
    <property type="entry name" value="Metal-dependent hydrolases"/>
    <property type="match status" value="1"/>
</dbReference>
<evidence type="ECO:0000256" key="1">
    <source>
        <dbReference type="SAM" id="Coils"/>
    </source>
</evidence>
<dbReference type="AlphaFoldDB" id="A0A285UTH8"/>
<feature type="coiled-coil region" evidence="1">
    <location>
        <begin position="529"/>
        <end position="567"/>
    </location>
</feature>
<keyword evidence="3" id="KW-1185">Reference proteome</keyword>
<dbReference type="SUPFAM" id="SSF52540">
    <property type="entry name" value="P-loop containing nucleoside triphosphate hydrolases"/>
    <property type="match status" value="1"/>
</dbReference>
<dbReference type="RefSeq" id="WP_218839938.1">
    <property type="nucleotide sequence ID" value="NZ_OBQF01000008.1"/>
</dbReference>
<dbReference type="NCBIfam" id="NF045780">
    <property type="entry name" value="TrlF_fam_ATP"/>
    <property type="match status" value="1"/>
</dbReference>
<accession>A0A285UTH8</accession>
<dbReference type="Proteomes" id="UP000219412">
    <property type="component" value="Unassembled WGS sequence"/>
</dbReference>
<dbReference type="Gene3D" id="3.40.50.300">
    <property type="entry name" value="P-loop containing nucleotide triphosphate hydrolases"/>
    <property type="match status" value="2"/>
</dbReference>
<evidence type="ECO:0000313" key="3">
    <source>
        <dbReference type="Proteomes" id="UP000219412"/>
    </source>
</evidence>
<dbReference type="SUPFAM" id="SSF89550">
    <property type="entry name" value="PHP domain-like"/>
    <property type="match status" value="1"/>
</dbReference>
<organism evidence="2 3">
    <name type="scientific">Salinicoccus kekensis</name>
    <dbReference type="NCBI Taxonomy" id="714307"/>
    <lineage>
        <taxon>Bacteria</taxon>
        <taxon>Bacillati</taxon>
        <taxon>Bacillota</taxon>
        <taxon>Bacilli</taxon>
        <taxon>Bacillales</taxon>
        <taxon>Staphylococcaceae</taxon>
        <taxon>Salinicoccus</taxon>
    </lineage>
</organism>
<evidence type="ECO:0000313" key="2">
    <source>
        <dbReference type="EMBL" id="SOC45103.1"/>
    </source>
</evidence>
<gene>
    <name evidence="2" type="ORF">SAMN05878391_2606</name>
</gene>